<reference evidence="17 18" key="1">
    <citation type="submission" date="2013-08" db="EMBL/GenBank/DDBJ databases">
        <title>The genome sequence of Knoellia aerolata.</title>
        <authorList>
            <person name="Zhu W."/>
            <person name="Wang G."/>
        </authorList>
    </citation>
    <scope>NUCLEOTIDE SEQUENCE [LARGE SCALE GENOMIC DNA]</scope>
    <source>
        <strain evidence="17 18">DSM 18566</strain>
    </source>
</reference>
<dbReference type="UniPathway" id="UPA00276">
    <property type="reaction ID" value="UER00406"/>
</dbReference>
<comment type="similarity">
    <text evidence="15">Belongs to the ribF family.</text>
</comment>
<dbReference type="FunFam" id="3.40.50.620:FF:000021">
    <property type="entry name" value="Riboflavin biosynthesis protein"/>
    <property type="match status" value="1"/>
</dbReference>
<keyword evidence="10 15" id="KW-0274">FAD</keyword>
<dbReference type="EC" id="2.7.1.26" evidence="15"/>
<evidence type="ECO:0000256" key="2">
    <source>
        <dbReference type="ARBA" id="ARBA00004726"/>
    </source>
</evidence>
<dbReference type="SUPFAM" id="SSF52374">
    <property type="entry name" value="Nucleotidylyl transferase"/>
    <property type="match status" value="1"/>
</dbReference>
<dbReference type="NCBIfam" id="TIGR00083">
    <property type="entry name" value="ribF"/>
    <property type="match status" value="1"/>
</dbReference>
<dbReference type="PIRSF" id="PIRSF004491">
    <property type="entry name" value="FAD_Synth"/>
    <property type="match status" value="1"/>
</dbReference>
<dbReference type="PANTHER" id="PTHR22749">
    <property type="entry name" value="RIBOFLAVIN KINASE/FMN ADENYLYLTRANSFERASE"/>
    <property type="match status" value="1"/>
</dbReference>
<keyword evidence="12" id="KW-0511">Multifunctional enzyme</keyword>
<dbReference type="UniPathway" id="UPA00277">
    <property type="reaction ID" value="UER00407"/>
</dbReference>
<evidence type="ECO:0000256" key="9">
    <source>
        <dbReference type="ARBA" id="ARBA00022777"/>
    </source>
</evidence>
<evidence type="ECO:0000256" key="15">
    <source>
        <dbReference type="PIRNR" id="PIRNR004491"/>
    </source>
</evidence>
<evidence type="ECO:0000256" key="12">
    <source>
        <dbReference type="ARBA" id="ARBA00023268"/>
    </source>
</evidence>
<dbReference type="FunFam" id="2.40.30.30:FF:000003">
    <property type="entry name" value="Riboflavin biosynthesis protein"/>
    <property type="match status" value="1"/>
</dbReference>
<dbReference type="CDD" id="cd02064">
    <property type="entry name" value="FAD_synthetase_N"/>
    <property type="match status" value="1"/>
</dbReference>
<keyword evidence="7 15" id="KW-0548">Nucleotidyltransferase</keyword>
<evidence type="ECO:0000313" key="17">
    <source>
        <dbReference type="EMBL" id="KGN39672.1"/>
    </source>
</evidence>
<dbReference type="GO" id="GO:0005524">
    <property type="term" value="F:ATP binding"/>
    <property type="evidence" value="ECO:0007669"/>
    <property type="project" value="UniProtKB-UniRule"/>
</dbReference>
<keyword evidence="18" id="KW-1185">Reference proteome</keyword>
<evidence type="ECO:0000256" key="14">
    <source>
        <dbReference type="ARBA" id="ARBA00049494"/>
    </source>
</evidence>
<keyword evidence="4 15" id="KW-0285">Flavoprotein</keyword>
<comment type="catalytic activity">
    <reaction evidence="14 15">
        <text>FMN + ATP + H(+) = FAD + diphosphate</text>
        <dbReference type="Rhea" id="RHEA:17237"/>
        <dbReference type="ChEBI" id="CHEBI:15378"/>
        <dbReference type="ChEBI" id="CHEBI:30616"/>
        <dbReference type="ChEBI" id="CHEBI:33019"/>
        <dbReference type="ChEBI" id="CHEBI:57692"/>
        <dbReference type="ChEBI" id="CHEBI:58210"/>
        <dbReference type="EC" id="2.7.7.2"/>
    </reaction>
</comment>
<evidence type="ECO:0000256" key="7">
    <source>
        <dbReference type="ARBA" id="ARBA00022695"/>
    </source>
</evidence>
<dbReference type="GO" id="GO:0009398">
    <property type="term" value="P:FMN biosynthetic process"/>
    <property type="evidence" value="ECO:0007669"/>
    <property type="project" value="UniProtKB-UniRule"/>
</dbReference>
<dbReference type="Proteomes" id="UP000030013">
    <property type="component" value="Unassembled WGS sequence"/>
</dbReference>
<accession>A0A0A0JUB2</accession>
<gene>
    <name evidence="17" type="ORF">N801_19000</name>
</gene>
<comment type="function">
    <text evidence="1">Catalyzes the phosphorylation of riboflavin to FMN followed by the adenylation of FMN to FAD.</text>
</comment>
<evidence type="ECO:0000256" key="10">
    <source>
        <dbReference type="ARBA" id="ARBA00022827"/>
    </source>
</evidence>
<feature type="domain" description="Riboflavin kinase" evidence="16">
    <location>
        <begin position="185"/>
        <end position="318"/>
    </location>
</feature>
<dbReference type="eggNOG" id="COG0196">
    <property type="taxonomic scope" value="Bacteria"/>
</dbReference>
<dbReference type="NCBIfam" id="NF004160">
    <property type="entry name" value="PRK05627.1-3"/>
    <property type="match status" value="1"/>
</dbReference>
<evidence type="ECO:0000259" key="16">
    <source>
        <dbReference type="SMART" id="SM00904"/>
    </source>
</evidence>
<dbReference type="GO" id="GO:0009231">
    <property type="term" value="P:riboflavin biosynthetic process"/>
    <property type="evidence" value="ECO:0007669"/>
    <property type="project" value="InterPro"/>
</dbReference>
<dbReference type="EMBL" id="AVPL01000080">
    <property type="protein sequence ID" value="KGN39672.1"/>
    <property type="molecule type" value="Genomic_DNA"/>
</dbReference>
<comment type="caution">
    <text evidence="17">The sequence shown here is derived from an EMBL/GenBank/DDBJ whole genome shotgun (WGS) entry which is preliminary data.</text>
</comment>
<dbReference type="SMART" id="SM00904">
    <property type="entry name" value="Flavokinase"/>
    <property type="match status" value="1"/>
</dbReference>
<dbReference type="InterPro" id="IPR015864">
    <property type="entry name" value="FAD_synthase"/>
</dbReference>
<keyword evidence="5 15" id="KW-0288">FMN</keyword>
<sequence length="323" mass="35484">MSSVHRFTDPAATPAELRPCVLTMGNFDGVHRGHRAVLQQLLETGAELDLPTVAVTFEPHPVAVLHPERAPELIAPGTLRDDLLEATGIDGLLVLPFTAEFARQTPEEFVRRTFVDGLDAHVVVVGVDTRFGYRNSGDVDTLRELGATLGFEVVALQDLGEGERWSSTSVRRALREGDVAAAARVLGRPHRVVGTVVHGHHRGRELGYPTANLSPDSEGLVPAEGVYAGWLTRLDLAEGEPDRTMPAAVSIGTNPTFDTEDRRTVEAYVLDRDDLDLYDERVMVEFVEHIRPTLRFDSIDDLMVAMAKDVEQCRSVLTQIVHS</sequence>
<protein>
    <recommendedName>
        <fullName evidence="15">Riboflavin biosynthesis protein</fullName>
    </recommendedName>
    <domain>
        <recommendedName>
            <fullName evidence="15">Riboflavin kinase</fullName>
            <ecNumber evidence="15">2.7.1.26</ecNumber>
        </recommendedName>
        <alternativeName>
            <fullName evidence="15">Flavokinase</fullName>
        </alternativeName>
    </domain>
    <domain>
        <recommendedName>
            <fullName evidence="15">FMN adenylyltransferase</fullName>
            <ecNumber evidence="15">2.7.7.2</ecNumber>
        </recommendedName>
        <alternativeName>
            <fullName evidence="15">FAD pyrophosphorylase</fullName>
        </alternativeName>
        <alternativeName>
            <fullName evidence="15">FAD synthase</fullName>
        </alternativeName>
    </domain>
</protein>
<dbReference type="SUPFAM" id="SSF82114">
    <property type="entry name" value="Riboflavin kinase-like"/>
    <property type="match status" value="1"/>
</dbReference>
<keyword evidence="8 15" id="KW-0547">Nucleotide-binding</keyword>
<evidence type="ECO:0000256" key="11">
    <source>
        <dbReference type="ARBA" id="ARBA00022840"/>
    </source>
</evidence>
<dbReference type="Pfam" id="PF06574">
    <property type="entry name" value="FAD_syn"/>
    <property type="match status" value="1"/>
</dbReference>
<dbReference type="Gene3D" id="2.40.30.30">
    <property type="entry name" value="Riboflavin kinase-like"/>
    <property type="match status" value="1"/>
</dbReference>
<comment type="catalytic activity">
    <reaction evidence="13 15">
        <text>riboflavin + ATP = FMN + ADP + H(+)</text>
        <dbReference type="Rhea" id="RHEA:14357"/>
        <dbReference type="ChEBI" id="CHEBI:15378"/>
        <dbReference type="ChEBI" id="CHEBI:30616"/>
        <dbReference type="ChEBI" id="CHEBI:57986"/>
        <dbReference type="ChEBI" id="CHEBI:58210"/>
        <dbReference type="ChEBI" id="CHEBI:456216"/>
        <dbReference type="EC" id="2.7.1.26"/>
    </reaction>
</comment>
<evidence type="ECO:0000256" key="3">
    <source>
        <dbReference type="ARBA" id="ARBA00005201"/>
    </source>
</evidence>
<evidence type="ECO:0000313" key="18">
    <source>
        <dbReference type="Proteomes" id="UP000030013"/>
    </source>
</evidence>
<dbReference type="InterPro" id="IPR023468">
    <property type="entry name" value="Riboflavin_kinase"/>
</dbReference>
<evidence type="ECO:0000256" key="4">
    <source>
        <dbReference type="ARBA" id="ARBA00022630"/>
    </source>
</evidence>
<dbReference type="InterPro" id="IPR014729">
    <property type="entry name" value="Rossmann-like_a/b/a_fold"/>
</dbReference>
<keyword evidence="11 15" id="KW-0067">ATP-binding</keyword>
<dbReference type="EC" id="2.7.7.2" evidence="15"/>
<dbReference type="STRING" id="1385519.N801_19000"/>
<evidence type="ECO:0000256" key="6">
    <source>
        <dbReference type="ARBA" id="ARBA00022679"/>
    </source>
</evidence>
<dbReference type="GO" id="GO:0008531">
    <property type="term" value="F:riboflavin kinase activity"/>
    <property type="evidence" value="ECO:0007669"/>
    <property type="project" value="UniProtKB-UniRule"/>
</dbReference>
<evidence type="ECO:0000256" key="1">
    <source>
        <dbReference type="ARBA" id="ARBA00002121"/>
    </source>
</evidence>
<evidence type="ECO:0000256" key="5">
    <source>
        <dbReference type="ARBA" id="ARBA00022643"/>
    </source>
</evidence>
<evidence type="ECO:0000256" key="8">
    <source>
        <dbReference type="ARBA" id="ARBA00022741"/>
    </source>
</evidence>
<dbReference type="AlphaFoldDB" id="A0A0A0JUB2"/>
<dbReference type="InterPro" id="IPR015865">
    <property type="entry name" value="Riboflavin_kinase_bac/euk"/>
</dbReference>
<name>A0A0A0JUB2_9MICO</name>
<dbReference type="GO" id="GO:0006747">
    <property type="term" value="P:FAD biosynthetic process"/>
    <property type="evidence" value="ECO:0007669"/>
    <property type="project" value="UniProtKB-UniRule"/>
</dbReference>
<dbReference type="Gene3D" id="3.40.50.620">
    <property type="entry name" value="HUPs"/>
    <property type="match status" value="1"/>
</dbReference>
<keyword evidence="6 15" id="KW-0808">Transferase</keyword>
<dbReference type="GO" id="GO:0003919">
    <property type="term" value="F:FMN adenylyltransferase activity"/>
    <property type="evidence" value="ECO:0007669"/>
    <property type="project" value="UniProtKB-UniRule"/>
</dbReference>
<dbReference type="PANTHER" id="PTHR22749:SF6">
    <property type="entry name" value="RIBOFLAVIN KINASE"/>
    <property type="match status" value="1"/>
</dbReference>
<proteinExistence type="inferred from homology"/>
<comment type="pathway">
    <text evidence="2 15">Cofactor biosynthesis; FAD biosynthesis; FAD from FMN: step 1/1.</text>
</comment>
<comment type="pathway">
    <text evidence="3 15">Cofactor biosynthesis; FMN biosynthesis; FMN from riboflavin (ATP route): step 1/1.</text>
</comment>
<evidence type="ECO:0000256" key="13">
    <source>
        <dbReference type="ARBA" id="ARBA00047880"/>
    </source>
</evidence>
<dbReference type="Pfam" id="PF01687">
    <property type="entry name" value="Flavokinase"/>
    <property type="match status" value="1"/>
</dbReference>
<dbReference type="InterPro" id="IPR002606">
    <property type="entry name" value="Riboflavin_kinase_bac"/>
</dbReference>
<keyword evidence="9 15" id="KW-0418">Kinase</keyword>
<dbReference type="InterPro" id="IPR023465">
    <property type="entry name" value="Riboflavin_kinase_dom_sf"/>
</dbReference>
<organism evidence="17 18">
    <name type="scientific">Knoellia aerolata DSM 18566</name>
    <dbReference type="NCBI Taxonomy" id="1385519"/>
    <lineage>
        <taxon>Bacteria</taxon>
        <taxon>Bacillati</taxon>
        <taxon>Actinomycetota</taxon>
        <taxon>Actinomycetes</taxon>
        <taxon>Micrococcales</taxon>
        <taxon>Intrasporangiaceae</taxon>
        <taxon>Knoellia</taxon>
    </lineage>
</organism>